<dbReference type="AlphaFoldDB" id="G7EAC1"/>
<dbReference type="OMA" id="VICKVCY"/>
<sequence length="79" mass="8368">MGGGNGAKSAEARKRAEAKAKSNAGGKSQLKSNAASLTIQCKTCLQTFQQTTKAPMLEEHAQNRHSKGLKDCFPTFVTA</sequence>
<keyword evidence="4" id="KW-1185">Reference proteome</keyword>
<feature type="compositionally biased region" description="Basic and acidic residues" evidence="1">
    <location>
        <begin position="10"/>
        <end position="20"/>
    </location>
</feature>
<comment type="caution">
    <text evidence="3">The sequence shown here is derived from an EMBL/GenBank/DDBJ whole genome shotgun (WGS) entry which is preliminary data.</text>
</comment>
<reference evidence="3 4" key="1">
    <citation type="journal article" date="2011" name="J. Gen. Appl. Microbiol.">
        <title>Draft genome sequencing of the enigmatic basidiomycete Mixia osmundae.</title>
        <authorList>
            <person name="Nishida H."/>
            <person name="Nagatsuka Y."/>
            <person name="Sugiyama J."/>
        </authorList>
    </citation>
    <scope>NUCLEOTIDE SEQUENCE [LARGE SCALE GENOMIC DNA]</scope>
    <source>
        <strain evidence="4">CBS 9802 / IAM 14324 / JCM 22182 / KY 12970</strain>
    </source>
</reference>
<dbReference type="InterPro" id="IPR039438">
    <property type="entry name" value="At2g23090-like_Znf"/>
</dbReference>
<dbReference type="SUPFAM" id="SSF118359">
    <property type="entry name" value="Expressed protein At2g23090/F21P24.15"/>
    <property type="match status" value="1"/>
</dbReference>
<evidence type="ECO:0000256" key="1">
    <source>
        <dbReference type="SAM" id="MobiDB-lite"/>
    </source>
</evidence>
<reference evidence="3 4" key="2">
    <citation type="journal article" date="2012" name="Open Biol.">
        <title>Characteristics of nucleosomes and linker DNA regions on the genome of the basidiomycete Mixia osmundae revealed by mono- and dinucleosome mapping.</title>
        <authorList>
            <person name="Nishida H."/>
            <person name="Kondo S."/>
            <person name="Matsumoto T."/>
            <person name="Suzuki Y."/>
            <person name="Yoshikawa H."/>
            <person name="Taylor T.D."/>
            <person name="Sugiyama J."/>
        </authorList>
    </citation>
    <scope>NUCLEOTIDE SEQUENCE [LARGE SCALE GENOMIC DNA]</scope>
    <source>
        <strain evidence="4">CBS 9802 / IAM 14324 / JCM 22182 / KY 12970</strain>
    </source>
</reference>
<gene>
    <name evidence="3" type="primary">Mo06484</name>
    <name evidence="3" type="ORF">E5Q_06484</name>
</gene>
<feature type="domain" description="At2g23090-like zinc-binding" evidence="2">
    <location>
        <begin position="40"/>
        <end position="75"/>
    </location>
</feature>
<evidence type="ECO:0000313" key="4">
    <source>
        <dbReference type="Proteomes" id="UP000009131"/>
    </source>
</evidence>
<protein>
    <recommendedName>
        <fullName evidence="2">At2g23090-like zinc-binding domain-containing protein</fullName>
    </recommendedName>
</protein>
<dbReference type="Proteomes" id="UP000009131">
    <property type="component" value="Unassembled WGS sequence"/>
</dbReference>
<proteinExistence type="predicted"/>
<organism evidence="3 4">
    <name type="scientific">Mixia osmundae (strain CBS 9802 / IAM 14324 / JCM 22182 / KY 12970)</name>
    <dbReference type="NCBI Taxonomy" id="764103"/>
    <lineage>
        <taxon>Eukaryota</taxon>
        <taxon>Fungi</taxon>
        <taxon>Dikarya</taxon>
        <taxon>Basidiomycota</taxon>
        <taxon>Pucciniomycotina</taxon>
        <taxon>Mixiomycetes</taxon>
        <taxon>Mixiales</taxon>
        <taxon>Mixiaceae</taxon>
        <taxon>Mixia</taxon>
    </lineage>
</organism>
<dbReference type="RefSeq" id="XP_014566442.1">
    <property type="nucleotide sequence ID" value="XM_014710956.1"/>
</dbReference>
<accession>G7EAC1</accession>
<dbReference type="EMBL" id="BABT02000234">
    <property type="protein sequence ID" value="GAA99781.1"/>
    <property type="molecule type" value="Genomic_DNA"/>
</dbReference>
<dbReference type="eggNOG" id="ENOG502S798">
    <property type="taxonomic scope" value="Eukaryota"/>
</dbReference>
<dbReference type="PANTHER" id="PTHR33788:SF1">
    <property type="entry name" value="ZINC-BINDING PROTEIN"/>
    <property type="match status" value="1"/>
</dbReference>
<dbReference type="PANTHER" id="PTHR33788">
    <property type="entry name" value="OS07G0114300 PROTEIN"/>
    <property type="match status" value="1"/>
</dbReference>
<dbReference type="InterPro" id="IPR039713">
    <property type="entry name" value="At2g23090-like"/>
</dbReference>
<dbReference type="OrthoDB" id="370932at2759"/>
<evidence type="ECO:0000259" key="2">
    <source>
        <dbReference type="Pfam" id="PF12907"/>
    </source>
</evidence>
<name>G7EAC1_MIXOS</name>
<evidence type="ECO:0000313" key="3">
    <source>
        <dbReference type="EMBL" id="GAA99781.1"/>
    </source>
</evidence>
<dbReference type="Pfam" id="PF12907">
    <property type="entry name" value="zf-met2"/>
    <property type="match status" value="1"/>
</dbReference>
<dbReference type="Gene3D" id="4.10.1050.10">
    <property type="entry name" value="At2g23090-like"/>
    <property type="match status" value="1"/>
</dbReference>
<feature type="region of interest" description="Disordered" evidence="1">
    <location>
        <begin position="1"/>
        <end position="30"/>
    </location>
</feature>
<dbReference type="InParanoid" id="G7EAC1"/>
<dbReference type="HOGENOM" id="CLU_181109_1_0_1"/>
<dbReference type="InterPro" id="IPR026939">
    <property type="entry name" value="ZNF706/At2g23090_sf"/>
</dbReference>